<dbReference type="PANTHER" id="PTHR30163">
    <property type="entry name" value="MEMBRANE-BOUND LYTIC MUREIN TRANSGLYCOSYLASE B"/>
    <property type="match status" value="1"/>
</dbReference>
<name>A0A1W2G538_REIFA</name>
<reference evidence="3 4" key="1">
    <citation type="submission" date="2017-04" db="EMBL/GenBank/DDBJ databases">
        <authorList>
            <person name="Afonso C.L."/>
            <person name="Miller P.J."/>
            <person name="Scott M.A."/>
            <person name="Spackman E."/>
            <person name="Goraichik I."/>
            <person name="Dimitrov K.M."/>
            <person name="Suarez D.L."/>
            <person name="Swayne D.E."/>
        </authorList>
    </citation>
    <scope>NUCLEOTIDE SEQUENCE [LARGE SCALE GENOMIC DNA]</scope>
    <source>
        <strain evidence="3 4">DSM 26133</strain>
    </source>
</reference>
<proteinExistence type="predicted"/>
<gene>
    <name evidence="3" type="ORF">SAMN04488029_0122</name>
</gene>
<keyword evidence="4" id="KW-1185">Reference proteome</keyword>
<dbReference type="InterPro" id="IPR011757">
    <property type="entry name" value="Lytic_transglycosylase_MltB"/>
</dbReference>
<dbReference type="CDD" id="cd13399">
    <property type="entry name" value="Slt35-like"/>
    <property type="match status" value="1"/>
</dbReference>
<sequence>MNSNYFSENPRWLLAIILLISITHIGSAQINPSDVDDFIRQTAYQQKRALTDLETIINQAEFQQGIIEKMNRPAEGSMTWERYRKIFMTPERIAVGVDFWATNAAILDAVSKETGVAEEAIIGILGVETYFGQRMGNYRVLDALYTLAFGYPRRASFFKAELSKFLELCEKEGLDPLVIKGSYAGAMGYGQFMPSSYLAYAKSYNGNSGADLMNQTDDAIASVANYLKVHRWQQGGLVAIPASKSAHAQNLPKQKVKPTHALSYYAQKGYEPLKSVDSAESVSLQVMDMENGSLAYWFAFHNFYVITRYNHSPLYALAVFQLGEAIKAARKSTQ</sequence>
<organism evidence="3 4">
    <name type="scientific">Reichenbachiella faecimaris</name>
    <dbReference type="NCBI Taxonomy" id="692418"/>
    <lineage>
        <taxon>Bacteria</taxon>
        <taxon>Pseudomonadati</taxon>
        <taxon>Bacteroidota</taxon>
        <taxon>Cytophagia</taxon>
        <taxon>Cytophagales</taxon>
        <taxon>Reichenbachiellaceae</taxon>
        <taxon>Reichenbachiella</taxon>
    </lineage>
</organism>
<accession>A0A1W2G538</accession>
<dbReference type="EMBL" id="FWYF01000001">
    <property type="protein sequence ID" value="SMD31785.1"/>
    <property type="molecule type" value="Genomic_DNA"/>
</dbReference>
<dbReference type="InterPro" id="IPR043426">
    <property type="entry name" value="MltB-like"/>
</dbReference>
<dbReference type="OrthoDB" id="9772911at2"/>
<dbReference type="InterPro" id="IPR031304">
    <property type="entry name" value="SLT_2"/>
</dbReference>
<dbReference type="RefSeq" id="WP_084370485.1">
    <property type="nucleotide sequence ID" value="NZ_FWYF01000001.1"/>
</dbReference>
<dbReference type="GO" id="GO:0008933">
    <property type="term" value="F:peptidoglycan lytic transglycosylase activity"/>
    <property type="evidence" value="ECO:0007669"/>
    <property type="project" value="TreeGrafter"/>
</dbReference>
<evidence type="ECO:0000256" key="1">
    <source>
        <dbReference type="PIRSR" id="PIRSR611757-1"/>
    </source>
</evidence>
<dbReference type="NCBIfam" id="TIGR02282">
    <property type="entry name" value="MltB"/>
    <property type="match status" value="1"/>
</dbReference>
<evidence type="ECO:0000259" key="2">
    <source>
        <dbReference type="Pfam" id="PF13406"/>
    </source>
</evidence>
<evidence type="ECO:0000313" key="4">
    <source>
        <dbReference type="Proteomes" id="UP000192472"/>
    </source>
</evidence>
<dbReference type="GO" id="GO:0009253">
    <property type="term" value="P:peptidoglycan catabolic process"/>
    <property type="evidence" value="ECO:0007669"/>
    <property type="project" value="TreeGrafter"/>
</dbReference>
<evidence type="ECO:0000313" key="3">
    <source>
        <dbReference type="EMBL" id="SMD31785.1"/>
    </source>
</evidence>
<feature type="domain" description="Transglycosylase SLT" evidence="2">
    <location>
        <begin position="34"/>
        <end position="323"/>
    </location>
</feature>
<feature type="active site" evidence="1">
    <location>
        <position position="128"/>
    </location>
</feature>
<dbReference type="AlphaFoldDB" id="A0A1W2G538"/>
<dbReference type="Proteomes" id="UP000192472">
    <property type="component" value="Unassembled WGS sequence"/>
</dbReference>
<dbReference type="SUPFAM" id="SSF53955">
    <property type="entry name" value="Lysozyme-like"/>
    <property type="match status" value="1"/>
</dbReference>
<dbReference type="Pfam" id="PF13406">
    <property type="entry name" value="SLT_2"/>
    <property type="match status" value="1"/>
</dbReference>
<dbReference type="FunFam" id="1.10.8.350:FF:000001">
    <property type="entry name" value="Lytic murein transglycosylase B"/>
    <property type="match status" value="1"/>
</dbReference>
<dbReference type="PANTHER" id="PTHR30163:SF9">
    <property type="entry name" value="MEMBRANE-BOUND LYTIC MUREIN TRANSGLYCOSYLASE B"/>
    <property type="match status" value="1"/>
</dbReference>
<protein>
    <submittedName>
        <fullName evidence="3">Membrane-bound lytic murein transglycosylase B</fullName>
    </submittedName>
</protein>
<dbReference type="Gene3D" id="1.10.530.10">
    <property type="match status" value="1"/>
</dbReference>
<dbReference type="InterPro" id="IPR023346">
    <property type="entry name" value="Lysozyme-like_dom_sf"/>
</dbReference>
<dbReference type="Gene3D" id="1.10.8.350">
    <property type="entry name" value="Bacterial muramidase"/>
    <property type="match status" value="1"/>
</dbReference>